<reference evidence="2 3" key="1">
    <citation type="submission" date="2014-09" db="EMBL/GenBank/DDBJ databases">
        <authorList>
            <person name="Ellenberger Sabrina"/>
        </authorList>
    </citation>
    <scope>NUCLEOTIDE SEQUENCE [LARGE SCALE GENOMIC DNA]</scope>
    <source>
        <strain evidence="2 3">CBS 412.66</strain>
    </source>
</reference>
<evidence type="ECO:0000256" key="1">
    <source>
        <dbReference type="SAM" id="MobiDB-lite"/>
    </source>
</evidence>
<dbReference type="Proteomes" id="UP000054107">
    <property type="component" value="Unassembled WGS sequence"/>
</dbReference>
<gene>
    <name evidence="2" type="primary">PARPA_04798.1 scaffold 15639</name>
</gene>
<dbReference type="EMBL" id="LN725615">
    <property type="protein sequence ID" value="CEP10999.1"/>
    <property type="molecule type" value="Genomic_DNA"/>
</dbReference>
<evidence type="ECO:0000313" key="2">
    <source>
        <dbReference type="EMBL" id="CEP10999.1"/>
    </source>
</evidence>
<protein>
    <submittedName>
        <fullName evidence="2">Uncharacterized protein</fullName>
    </submittedName>
</protein>
<organism evidence="2 3">
    <name type="scientific">Parasitella parasitica</name>
    <dbReference type="NCBI Taxonomy" id="35722"/>
    <lineage>
        <taxon>Eukaryota</taxon>
        <taxon>Fungi</taxon>
        <taxon>Fungi incertae sedis</taxon>
        <taxon>Mucoromycota</taxon>
        <taxon>Mucoromycotina</taxon>
        <taxon>Mucoromycetes</taxon>
        <taxon>Mucorales</taxon>
        <taxon>Mucorineae</taxon>
        <taxon>Mucoraceae</taxon>
        <taxon>Parasitella</taxon>
    </lineage>
</organism>
<proteinExistence type="predicted"/>
<feature type="region of interest" description="Disordered" evidence="1">
    <location>
        <begin position="1"/>
        <end position="50"/>
    </location>
</feature>
<sequence length="67" mass="7095">MPALSSVMNVDSDDDFQPPVKSNLPEKDKDLDAPVPATAPSYSTAVSTPADDFDAILSAMSPELQSR</sequence>
<accession>A0A0B7N7M6</accession>
<name>A0A0B7N7M6_9FUNG</name>
<dbReference type="AlphaFoldDB" id="A0A0B7N7M6"/>
<evidence type="ECO:0000313" key="3">
    <source>
        <dbReference type="Proteomes" id="UP000054107"/>
    </source>
</evidence>
<keyword evidence="3" id="KW-1185">Reference proteome</keyword>